<keyword evidence="2" id="KW-0472">Membrane</keyword>
<accession>A0A9D4ZVR3</accession>
<comment type="caution">
    <text evidence="3">The sequence shown here is derived from an EMBL/GenBank/DDBJ whole genome shotgun (WGS) entry which is preliminary data.</text>
</comment>
<keyword evidence="1" id="KW-0175">Coiled coil</keyword>
<sequence length="119" mass="13884">RSSSRSRYVCKCGLDAPLMTTWTSANPGRHLYGCGMYKVQGFKKYSHFVWLDEEMNSRAKELISALLKNINEEKTTVKSYKAKEEELKMKVKMLKKQLKINWMLLFVMLFAFVGTTLMK</sequence>
<name>A0A9D4ZVR3_PEA</name>
<dbReference type="EMBL" id="JAMSHJ010000007">
    <property type="protein sequence ID" value="KAI5385539.1"/>
    <property type="molecule type" value="Genomic_DNA"/>
</dbReference>
<dbReference type="Gramene" id="Psat07G0222200-T1">
    <property type="protein sequence ID" value="KAI5385539.1"/>
    <property type="gene ID" value="KIW84_072222"/>
</dbReference>
<keyword evidence="2" id="KW-0812">Transmembrane</keyword>
<evidence type="ECO:0000256" key="1">
    <source>
        <dbReference type="SAM" id="Coils"/>
    </source>
</evidence>
<feature type="transmembrane region" description="Helical" evidence="2">
    <location>
        <begin position="98"/>
        <end position="118"/>
    </location>
</feature>
<dbReference type="AlphaFoldDB" id="A0A9D4ZVR3"/>
<evidence type="ECO:0008006" key="5">
    <source>
        <dbReference type="Google" id="ProtNLM"/>
    </source>
</evidence>
<dbReference type="PANTHER" id="PTHR33248">
    <property type="entry name" value="ZINC ION-BINDING PROTEIN"/>
    <property type="match status" value="1"/>
</dbReference>
<keyword evidence="4" id="KW-1185">Reference proteome</keyword>
<feature type="coiled-coil region" evidence="1">
    <location>
        <begin position="63"/>
        <end position="97"/>
    </location>
</feature>
<evidence type="ECO:0000256" key="2">
    <source>
        <dbReference type="SAM" id="Phobius"/>
    </source>
</evidence>
<evidence type="ECO:0000313" key="4">
    <source>
        <dbReference type="Proteomes" id="UP001058974"/>
    </source>
</evidence>
<dbReference type="Proteomes" id="UP001058974">
    <property type="component" value="Chromosome 7"/>
</dbReference>
<feature type="non-terminal residue" evidence="3">
    <location>
        <position position="119"/>
    </location>
</feature>
<evidence type="ECO:0000313" key="3">
    <source>
        <dbReference type="EMBL" id="KAI5385539.1"/>
    </source>
</evidence>
<protein>
    <recommendedName>
        <fullName evidence="5">Zinc finger GRF-type domain-containing protein</fullName>
    </recommendedName>
</protein>
<gene>
    <name evidence="3" type="ORF">KIW84_072222</name>
</gene>
<organism evidence="3 4">
    <name type="scientific">Pisum sativum</name>
    <name type="common">Garden pea</name>
    <name type="synonym">Lathyrus oleraceus</name>
    <dbReference type="NCBI Taxonomy" id="3888"/>
    <lineage>
        <taxon>Eukaryota</taxon>
        <taxon>Viridiplantae</taxon>
        <taxon>Streptophyta</taxon>
        <taxon>Embryophyta</taxon>
        <taxon>Tracheophyta</taxon>
        <taxon>Spermatophyta</taxon>
        <taxon>Magnoliopsida</taxon>
        <taxon>eudicotyledons</taxon>
        <taxon>Gunneridae</taxon>
        <taxon>Pentapetalae</taxon>
        <taxon>rosids</taxon>
        <taxon>fabids</taxon>
        <taxon>Fabales</taxon>
        <taxon>Fabaceae</taxon>
        <taxon>Papilionoideae</taxon>
        <taxon>50 kb inversion clade</taxon>
        <taxon>NPAAA clade</taxon>
        <taxon>Hologalegina</taxon>
        <taxon>IRL clade</taxon>
        <taxon>Fabeae</taxon>
        <taxon>Lathyrus</taxon>
    </lineage>
</organism>
<reference evidence="3 4" key="1">
    <citation type="journal article" date="2022" name="Nat. Genet.">
        <title>Improved pea reference genome and pan-genome highlight genomic features and evolutionary characteristics.</title>
        <authorList>
            <person name="Yang T."/>
            <person name="Liu R."/>
            <person name="Luo Y."/>
            <person name="Hu S."/>
            <person name="Wang D."/>
            <person name="Wang C."/>
            <person name="Pandey M.K."/>
            <person name="Ge S."/>
            <person name="Xu Q."/>
            <person name="Li N."/>
            <person name="Li G."/>
            <person name="Huang Y."/>
            <person name="Saxena R.K."/>
            <person name="Ji Y."/>
            <person name="Li M."/>
            <person name="Yan X."/>
            <person name="He Y."/>
            <person name="Liu Y."/>
            <person name="Wang X."/>
            <person name="Xiang C."/>
            <person name="Varshney R.K."/>
            <person name="Ding H."/>
            <person name="Gao S."/>
            <person name="Zong X."/>
        </authorList>
    </citation>
    <scope>NUCLEOTIDE SEQUENCE [LARGE SCALE GENOMIC DNA]</scope>
    <source>
        <strain evidence="3 4">cv. Zhongwan 6</strain>
    </source>
</reference>
<proteinExistence type="predicted"/>
<keyword evidence="2" id="KW-1133">Transmembrane helix</keyword>